<keyword evidence="8" id="KW-0472">Membrane</keyword>
<dbReference type="Pfam" id="PF26138">
    <property type="entry name" value="DUF8040"/>
    <property type="match status" value="1"/>
</dbReference>
<proteinExistence type="inferred from homology"/>
<dbReference type="GO" id="GO:0016787">
    <property type="term" value="F:hydrolase activity"/>
    <property type="evidence" value="ECO:0007669"/>
    <property type="project" value="UniProtKB-KW"/>
</dbReference>
<evidence type="ECO:0000256" key="8">
    <source>
        <dbReference type="SAM" id="Phobius"/>
    </source>
</evidence>
<keyword evidence="6" id="KW-0378">Hydrolase</keyword>
<accession>A0ABD0ZVS8</accession>
<dbReference type="GO" id="GO:0005634">
    <property type="term" value="C:nucleus"/>
    <property type="evidence" value="ECO:0007669"/>
    <property type="project" value="UniProtKB-SubCell"/>
</dbReference>
<evidence type="ECO:0008006" key="13">
    <source>
        <dbReference type="Google" id="ProtNLM"/>
    </source>
</evidence>
<evidence type="ECO:0000259" key="10">
    <source>
        <dbReference type="Pfam" id="PF26138"/>
    </source>
</evidence>
<keyword evidence="8" id="KW-0812">Transmembrane</keyword>
<name>A0ABD0ZVS8_CARAN</name>
<dbReference type="AlphaFoldDB" id="A0ABD0ZVS8"/>
<evidence type="ECO:0000256" key="7">
    <source>
        <dbReference type="ARBA" id="ARBA00023242"/>
    </source>
</evidence>
<keyword evidence="12" id="KW-1185">Reference proteome</keyword>
<feature type="domain" description="DUF8040" evidence="10">
    <location>
        <begin position="1"/>
        <end position="68"/>
    </location>
</feature>
<feature type="domain" description="DDE Tnp4" evidence="9">
    <location>
        <begin position="109"/>
        <end position="200"/>
    </location>
</feature>
<dbReference type="GO" id="GO:0046872">
    <property type="term" value="F:metal ion binding"/>
    <property type="evidence" value="ECO:0007669"/>
    <property type="project" value="UniProtKB-KW"/>
</dbReference>
<reference evidence="11 12" key="1">
    <citation type="submission" date="2024-04" db="EMBL/GenBank/DDBJ databases">
        <title>Genome assembly C_amara_ONT_v2.</title>
        <authorList>
            <person name="Yant L."/>
            <person name="Moore C."/>
            <person name="Slenker M."/>
        </authorList>
    </citation>
    <scope>NUCLEOTIDE SEQUENCE [LARGE SCALE GENOMIC DNA]</scope>
    <source>
        <tissue evidence="11">Leaf</tissue>
    </source>
</reference>
<dbReference type="EMBL" id="JBANAX010000680">
    <property type="protein sequence ID" value="KAL1197976.1"/>
    <property type="molecule type" value="Genomic_DNA"/>
</dbReference>
<dbReference type="InterPro" id="IPR027806">
    <property type="entry name" value="HARBI1_dom"/>
</dbReference>
<dbReference type="InterPro" id="IPR045249">
    <property type="entry name" value="HARBI1-like"/>
</dbReference>
<protein>
    <recommendedName>
        <fullName evidence="13">DDE Tnp4 domain-containing protein</fullName>
    </recommendedName>
</protein>
<dbReference type="Pfam" id="PF13359">
    <property type="entry name" value="DDE_Tnp_4"/>
    <property type="match status" value="1"/>
</dbReference>
<evidence type="ECO:0000256" key="6">
    <source>
        <dbReference type="ARBA" id="ARBA00022801"/>
    </source>
</evidence>
<comment type="cofactor">
    <cofactor evidence="1">
        <name>a divalent metal cation</name>
        <dbReference type="ChEBI" id="CHEBI:60240"/>
    </cofactor>
</comment>
<comment type="similarity">
    <text evidence="3">Belongs to the HARBI1 family.</text>
</comment>
<evidence type="ECO:0000256" key="1">
    <source>
        <dbReference type="ARBA" id="ARBA00001968"/>
    </source>
</evidence>
<evidence type="ECO:0000313" key="11">
    <source>
        <dbReference type="EMBL" id="KAL1197976.1"/>
    </source>
</evidence>
<gene>
    <name evidence="11" type="ORF">V5N11_013664</name>
</gene>
<dbReference type="PANTHER" id="PTHR22930:SF281">
    <property type="entry name" value="NUCLEASE"/>
    <property type="match status" value="1"/>
</dbReference>
<organism evidence="11 12">
    <name type="scientific">Cardamine amara subsp. amara</name>
    <dbReference type="NCBI Taxonomy" id="228776"/>
    <lineage>
        <taxon>Eukaryota</taxon>
        <taxon>Viridiplantae</taxon>
        <taxon>Streptophyta</taxon>
        <taxon>Embryophyta</taxon>
        <taxon>Tracheophyta</taxon>
        <taxon>Spermatophyta</taxon>
        <taxon>Magnoliopsida</taxon>
        <taxon>eudicotyledons</taxon>
        <taxon>Gunneridae</taxon>
        <taxon>Pentapetalae</taxon>
        <taxon>rosids</taxon>
        <taxon>malvids</taxon>
        <taxon>Brassicales</taxon>
        <taxon>Brassicaceae</taxon>
        <taxon>Cardamineae</taxon>
        <taxon>Cardamine</taxon>
    </lineage>
</organism>
<evidence type="ECO:0000256" key="5">
    <source>
        <dbReference type="ARBA" id="ARBA00022723"/>
    </source>
</evidence>
<dbReference type="GO" id="GO:0004518">
    <property type="term" value="F:nuclease activity"/>
    <property type="evidence" value="ECO:0007669"/>
    <property type="project" value="UniProtKB-KW"/>
</dbReference>
<evidence type="ECO:0000259" key="9">
    <source>
        <dbReference type="Pfam" id="PF13359"/>
    </source>
</evidence>
<dbReference type="PANTHER" id="PTHR22930">
    <property type="match status" value="1"/>
</dbReference>
<dbReference type="Proteomes" id="UP001558713">
    <property type="component" value="Unassembled WGS sequence"/>
</dbReference>
<keyword evidence="7" id="KW-0539">Nucleus</keyword>
<evidence type="ECO:0000256" key="4">
    <source>
        <dbReference type="ARBA" id="ARBA00022722"/>
    </source>
</evidence>
<keyword evidence="5" id="KW-0479">Metal-binding</keyword>
<keyword evidence="8" id="KW-1133">Transmembrane helix</keyword>
<keyword evidence="4" id="KW-0540">Nuclease</keyword>
<feature type="transmembrane region" description="Helical" evidence="8">
    <location>
        <begin position="209"/>
        <end position="229"/>
    </location>
</feature>
<comment type="subcellular location">
    <subcellularLocation>
        <location evidence="2">Nucleus</location>
    </subcellularLocation>
</comment>
<evidence type="ECO:0000313" key="12">
    <source>
        <dbReference type="Proteomes" id="UP001558713"/>
    </source>
</evidence>
<evidence type="ECO:0000256" key="2">
    <source>
        <dbReference type="ARBA" id="ARBA00004123"/>
    </source>
</evidence>
<dbReference type="InterPro" id="IPR058353">
    <property type="entry name" value="DUF8040"/>
</dbReference>
<evidence type="ECO:0000256" key="3">
    <source>
        <dbReference type="ARBA" id="ARBA00006958"/>
    </source>
</evidence>
<comment type="caution">
    <text evidence="11">The sequence shown here is derived from an EMBL/GenBank/DDBJ whole genome shotgun (WGS) entry which is preliminary data.</text>
</comment>
<sequence>MSLGCFRTLCDNLETNYGLRPTLNVSIEESVAMFLRICGHNEVQRDVGLRFGRTQETVKRKFFEVLTATELLACDFIITPRRQELLRISDRFLMDSKYWPFFSGFVGAMDGVHVCVKVKSALQGMYWSRHSRTSFNIMAICDFNMLFTYVWNGAPGSCHDTSVLMMAQDNDAEFPLPPADKYYVVDSGYPNKQGFLAPYRSSRNMVVQYHIDMSVFYMIYAYIFLPICLVSPRVHSISSPFSYVFALRRICTSICIHVAFWS</sequence>